<comment type="similarity">
    <text evidence="1">Belongs to the intimin/invasin family.</text>
</comment>
<dbReference type="InterPro" id="IPR008964">
    <property type="entry name" value="Invasin/intimin_cell_adhesion"/>
</dbReference>
<dbReference type="InterPro" id="IPR059177">
    <property type="entry name" value="GH29D-like_dom"/>
</dbReference>
<evidence type="ECO:0000259" key="3">
    <source>
        <dbReference type="PROSITE" id="PS51127"/>
    </source>
</evidence>
<dbReference type="SUPFAM" id="SSF49344">
    <property type="entry name" value="CBD9-like"/>
    <property type="match status" value="1"/>
</dbReference>
<dbReference type="Gene3D" id="2.60.40.1190">
    <property type="match status" value="1"/>
</dbReference>
<dbReference type="Gene3D" id="3.20.20.80">
    <property type="entry name" value="Glycosidases"/>
    <property type="match status" value="1"/>
</dbReference>
<keyword evidence="5" id="KW-1185">Reference proteome</keyword>
<dbReference type="RefSeq" id="WP_307201381.1">
    <property type="nucleotide sequence ID" value="NZ_JAUSSU010000002.1"/>
</dbReference>
<reference evidence="4 5" key="1">
    <citation type="submission" date="2023-07" db="EMBL/GenBank/DDBJ databases">
        <title>Sorghum-associated microbial communities from plants grown in Nebraska, USA.</title>
        <authorList>
            <person name="Schachtman D."/>
        </authorList>
    </citation>
    <scope>NUCLEOTIDE SEQUENCE [LARGE SCALE GENOMIC DNA]</scope>
    <source>
        <strain evidence="4 5">CC482</strain>
    </source>
</reference>
<dbReference type="Pfam" id="PF13290">
    <property type="entry name" value="CHB_HEX_C_1"/>
    <property type="match status" value="1"/>
</dbReference>
<dbReference type="SUPFAM" id="SSF51445">
    <property type="entry name" value="(Trans)glycosidases"/>
    <property type="match status" value="1"/>
</dbReference>
<dbReference type="Pfam" id="PF06452">
    <property type="entry name" value="CBM9_1"/>
    <property type="match status" value="1"/>
</dbReference>
<dbReference type="EMBL" id="JAUSSU010000002">
    <property type="protein sequence ID" value="MDQ0111415.1"/>
    <property type="molecule type" value="Genomic_DNA"/>
</dbReference>
<dbReference type="InterPro" id="IPR017853">
    <property type="entry name" value="GH"/>
</dbReference>
<evidence type="ECO:0000313" key="4">
    <source>
        <dbReference type="EMBL" id="MDQ0111415.1"/>
    </source>
</evidence>
<evidence type="ECO:0000256" key="1">
    <source>
        <dbReference type="ARBA" id="ARBA00010116"/>
    </source>
</evidence>
<dbReference type="InterPro" id="IPR010502">
    <property type="entry name" value="Carb-bd_dom_fam9"/>
</dbReference>
<dbReference type="Proteomes" id="UP001229346">
    <property type="component" value="Unassembled WGS sequence"/>
</dbReference>
<dbReference type="SUPFAM" id="SSF49373">
    <property type="entry name" value="Invasin/intimin cell-adhesion fragments"/>
    <property type="match status" value="1"/>
</dbReference>
<comment type="caution">
    <text evidence="4">The sequence shown here is derived from an EMBL/GenBank/DDBJ whole genome shotgun (WGS) entry which is preliminary data.</text>
</comment>
<gene>
    <name evidence="4" type="ORF">J2T15_000848</name>
</gene>
<feature type="chain" id="PRO_5046156492" description="Big-1 domain-containing protein" evidence="2">
    <location>
        <begin position="29"/>
        <end position="1389"/>
    </location>
</feature>
<proteinExistence type="inferred from homology"/>
<organism evidence="4 5">
    <name type="scientific">Paenibacillus harenae</name>
    <dbReference type="NCBI Taxonomy" id="306543"/>
    <lineage>
        <taxon>Bacteria</taxon>
        <taxon>Bacillati</taxon>
        <taxon>Bacillota</taxon>
        <taxon>Bacilli</taxon>
        <taxon>Bacillales</taxon>
        <taxon>Paenibacillaceae</taxon>
        <taxon>Paenibacillus</taxon>
    </lineage>
</organism>
<dbReference type="InterPro" id="IPR013783">
    <property type="entry name" value="Ig-like_fold"/>
</dbReference>
<keyword evidence="2" id="KW-0732">Signal</keyword>
<evidence type="ECO:0000313" key="5">
    <source>
        <dbReference type="Proteomes" id="UP001229346"/>
    </source>
</evidence>
<name>A0ABT9TY83_PAEHA</name>
<protein>
    <recommendedName>
        <fullName evidence="3">Big-1 domain-containing protein</fullName>
    </recommendedName>
</protein>
<dbReference type="InterPro" id="IPR003344">
    <property type="entry name" value="Big_1_dom"/>
</dbReference>
<feature type="domain" description="Big-1" evidence="3">
    <location>
        <begin position="1055"/>
        <end position="1155"/>
    </location>
</feature>
<sequence length="1389" mass="151813">MKLRKFVTLICLWSLFASLLFTGSTANAEENGFVDEMNNFSYVLQRSNIRIETADQSYFGNDASRMVRNTTATGYMLYKTEMPINTFTAYSYSFIGSGMPLVGHRFYASADGSAFTEVNPSIFSSGAPVSNWQLVVYEDAQVPSDTRYLKIEFIGDAKAWTPQLSKLVINQNVSSVIADPPNGLIGDQPLTVALSSATPGAAVFYKLNGDAEYRPYTEPLSLTEFTTLDTYASMEGLVTSPVKTYKYYAEADILIDRYGQVKTADFPTKVLSDAELRADVAKDQDYYGSLQAPSDFDELGGLIGSKEALQLEATGFFNIQQANGKPILVSPSGAAYFSLGMNGITNNETFTLLKGQETKFEWIPTYNSEYQNAFQGSQDVFSFYMANKYKKTGSFPTSDAFFAEAVERLRKWGFNSAGAWGSGALSAKNGLPYTLVLPLNGMSKPSEIKIFDIFADDAEAKIDAAFAASLPALKDDPLLIGYFVDNEYHYEKFFTAVPKLKASNTGIKKRLVQMLQERYVDIAAFNASWETGYTSFADLNEAALYIDTAAAGKDIEDFFHLYLDTYYSTVKRLFAKYDTNHLLLGDRWLTLPMMNTKIRGILAEEAGKYMDVISINHYAPNLDVAMLNEIYTKSGGKPIMLSEWSYGTAEQGLNPIVAGAAANEQERAWRYRNYVEQAASLGYIVGTHWFDYVDQAATGRWFEGLTGERYNTGLINVADRPYKIFLDGVMQTHHDIYDVMLGEKVPFNHDFGDEPPGGGTGKDQIINIPYTAVPIPLDGEMNGFSTGSEGKATLTVENRVGGSGGDDITADYAFAWDEQHLYVTAHIKEPTPMMNNNPNSNVWKGDGVELFFGPSELEMIGPLLYDDRQIIVSAGPGAGEEPNFWLWFNTGRQRPIQMFRKAAADGQGYILEAAIPWEAVRLQPESGREFLFDFGFNESEDGITRKRQYEWNGTNRNNLDRGLWGNAKLVEAGASDGAGPVVAVTGVEHGGEYTDQAIPAVAVNDSESGVKFTSIKLNGVDWASGTAITHPGVYVLTVEAEDNASNQTLQHITFTIYASTSLAAAQANGVYSDPVKLEATLADREGNPIAAETVSFLVNGQSAGTAVTDEQGTAKLMYPVLKGAGTYTVDAEYAQSESLYLRGSASSSSLTVSPEASAIAYQGNRLGSTGQPITLAAQVTEPSDGSQGTLGGLPVTFSVYAIEPDGSKTPVVLPPNEASTLTDAAGLASTMTALPAGLYEVSAVLSYNPYFISASSSAQMVVTGPAARQLTVKGYAEIPSGIWPVEIWKDEKLYVDVEFKDGLQKHWTMKAKSIKFGVQSDWIVTANGKAYMQGQLQVNGEAYTIRLMTQETEAYNGRISIQLWKGQADGFVPDFELLDTDFVGYIITK</sequence>
<dbReference type="Gene3D" id="2.60.40.10">
    <property type="entry name" value="Immunoglobulins"/>
    <property type="match status" value="1"/>
</dbReference>
<evidence type="ECO:0000256" key="2">
    <source>
        <dbReference type="SAM" id="SignalP"/>
    </source>
</evidence>
<accession>A0ABT9TY83</accession>
<feature type="signal peptide" evidence="2">
    <location>
        <begin position="1"/>
        <end position="28"/>
    </location>
</feature>
<dbReference type="PROSITE" id="PS51127">
    <property type="entry name" value="BIG1"/>
    <property type="match status" value="1"/>
</dbReference>